<comment type="caution">
    <text evidence="1">The sequence shown here is derived from an EMBL/GenBank/DDBJ whole genome shotgun (WGS) entry which is preliminary data.</text>
</comment>
<sequence>MLHPKCKTITLENHRGKAIIPVTARDIHVENPDVKTKTHPLHSFLDCDAILPSIEETYLDSLRKVSPRSLISS</sequence>
<organism evidence="1 2">
    <name type="scientific">Caerostris extrusa</name>
    <name type="common">Bark spider</name>
    <name type="synonym">Caerostris bankana</name>
    <dbReference type="NCBI Taxonomy" id="172846"/>
    <lineage>
        <taxon>Eukaryota</taxon>
        <taxon>Metazoa</taxon>
        <taxon>Ecdysozoa</taxon>
        <taxon>Arthropoda</taxon>
        <taxon>Chelicerata</taxon>
        <taxon>Arachnida</taxon>
        <taxon>Araneae</taxon>
        <taxon>Araneomorphae</taxon>
        <taxon>Entelegynae</taxon>
        <taxon>Araneoidea</taxon>
        <taxon>Araneidae</taxon>
        <taxon>Caerostris</taxon>
    </lineage>
</organism>
<protein>
    <submittedName>
        <fullName evidence="1">Uncharacterized protein</fullName>
    </submittedName>
</protein>
<proteinExistence type="predicted"/>
<name>A0AAV4X485_CAEEX</name>
<dbReference type="Proteomes" id="UP001054945">
    <property type="component" value="Unassembled WGS sequence"/>
</dbReference>
<accession>A0AAV4X485</accession>
<dbReference type="AlphaFoldDB" id="A0AAV4X485"/>
<keyword evidence="2" id="KW-1185">Reference proteome</keyword>
<dbReference type="EMBL" id="BPLR01017075">
    <property type="protein sequence ID" value="GIY88559.1"/>
    <property type="molecule type" value="Genomic_DNA"/>
</dbReference>
<reference evidence="1 2" key="1">
    <citation type="submission" date="2021-06" db="EMBL/GenBank/DDBJ databases">
        <title>Caerostris extrusa draft genome.</title>
        <authorList>
            <person name="Kono N."/>
            <person name="Arakawa K."/>
        </authorList>
    </citation>
    <scope>NUCLEOTIDE SEQUENCE [LARGE SCALE GENOMIC DNA]</scope>
</reference>
<evidence type="ECO:0000313" key="1">
    <source>
        <dbReference type="EMBL" id="GIY88559.1"/>
    </source>
</evidence>
<gene>
    <name evidence="1" type="ORF">CEXT_296131</name>
</gene>
<evidence type="ECO:0000313" key="2">
    <source>
        <dbReference type="Proteomes" id="UP001054945"/>
    </source>
</evidence>